<feature type="non-terminal residue" evidence="3">
    <location>
        <position position="254"/>
    </location>
</feature>
<dbReference type="EMBL" id="MU794460">
    <property type="protein sequence ID" value="KAJ3779645.1"/>
    <property type="molecule type" value="Genomic_DNA"/>
</dbReference>
<evidence type="ECO:0000313" key="4">
    <source>
        <dbReference type="Proteomes" id="UP001163798"/>
    </source>
</evidence>
<evidence type="ECO:0000313" key="3">
    <source>
        <dbReference type="EMBL" id="KAJ3779645.1"/>
    </source>
</evidence>
<keyword evidence="1" id="KW-0175">Coiled coil</keyword>
<accession>A0AA38NMT5</accession>
<protein>
    <submittedName>
        <fullName evidence="3">Uncharacterized protein</fullName>
    </submittedName>
</protein>
<gene>
    <name evidence="3" type="ORF">GGU10DRAFT_337846</name>
</gene>
<proteinExistence type="predicted"/>
<dbReference type="AlphaFoldDB" id="A0AA38NMT5"/>
<dbReference type="Proteomes" id="UP001163798">
    <property type="component" value="Unassembled WGS sequence"/>
</dbReference>
<sequence length="254" mass="28438">MLIVRSNPLSRHSYLKSYAMASKTARPEETMATLVLHQVSSHPGVLDPEARVTVLKAQIEQLKREKQELMSRSLTELREHEKTTKALDEQVQQLQEEVKQLNAEADLLMNAESRDFETTEEKQNLLYKQLMESQTEVLMLRGRVEQLEKQLKLREGATDFRRREVARNFVADNEQFLNRNDTAQVVSAETSTATSPVEADFYLIPDMGETSASAENRLDAAKVTIGGPDDRDSAEVTAARAKDLEGDSASAGGT</sequence>
<feature type="coiled-coil region" evidence="1">
    <location>
        <begin position="52"/>
        <end position="150"/>
    </location>
</feature>
<evidence type="ECO:0000256" key="1">
    <source>
        <dbReference type="SAM" id="Coils"/>
    </source>
</evidence>
<feature type="region of interest" description="Disordered" evidence="2">
    <location>
        <begin position="223"/>
        <end position="254"/>
    </location>
</feature>
<reference evidence="3" key="1">
    <citation type="submission" date="2022-08" db="EMBL/GenBank/DDBJ databases">
        <authorList>
            <consortium name="DOE Joint Genome Institute"/>
            <person name="Min B."/>
            <person name="Riley R."/>
            <person name="Sierra-Patev S."/>
            <person name="Naranjo-Ortiz M."/>
            <person name="Looney B."/>
            <person name="Konkel Z."/>
            <person name="Slot J.C."/>
            <person name="Sakamoto Y."/>
            <person name="Steenwyk J.L."/>
            <person name="Rokas A."/>
            <person name="Carro J."/>
            <person name="Camarero S."/>
            <person name="Ferreira P."/>
            <person name="Molpeceres G."/>
            <person name="Ruiz-Duenas F.J."/>
            <person name="Serrano A."/>
            <person name="Henrissat B."/>
            <person name="Drula E."/>
            <person name="Hughes K.W."/>
            <person name="Mata J.L."/>
            <person name="Ishikawa N.K."/>
            <person name="Vargas-Isla R."/>
            <person name="Ushijima S."/>
            <person name="Smith C.A."/>
            <person name="Ahrendt S."/>
            <person name="Andreopoulos W."/>
            <person name="He G."/>
            <person name="Labutti K."/>
            <person name="Lipzen A."/>
            <person name="Ng V."/>
            <person name="Sandor L."/>
            <person name="Barry K."/>
            <person name="Martinez A.T."/>
            <person name="Xiao Y."/>
            <person name="Gibbons J.G."/>
            <person name="Terashima K."/>
            <person name="Hibbett D.S."/>
            <person name="Grigoriev I.V."/>
        </authorList>
    </citation>
    <scope>NUCLEOTIDE SEQUENCE</scope>
    <source>
        <strain evidence="3">TFB10291</strain>
    </source>
</reference>
<feature type="compositionally biased region" description="Basic and acidic residues" evidence="2">
    <location>
        <begin position="228"/>
        <end position="245"/>
    </location>
</feature>
<keyword evidence="4" id="KW-1185">Reference proteome</keyword>
<evidence type="ECO:0000256" key="2">
    <source>
        <dbReference type="SAM" id="MobiDB-lite"/>
    </source>
</evidence>
<comment type="caution">
    <text evidence="3">The sequence shown here is derived from an EMBL/GenBank/DDBJ whole genome shotgun (WGS) entry which is preliminary data.</text>
</comment>
<name>A0AA38NMT5_9AGAR</name>
<organism evidence="3 4">
    <name type="scientific">Lentinula aff. detonsa</name>
    <dbReference type="NCBI Taxonomy" id="2804958"/>
    <lineage>
        <taxon>Eukaryota</taxon>
        <taxon>Fungi</taxon>
        <taxon>Dikarya</taxon>
        <taxon>Basidiomycota</taxon>
        <taxon>Agaricomycotina</taxon>
        <taxon>Agaricomycetes</taxon>
        <taxon>Agaricomycetidae</taxon>
        <taxon>Agaricales</taxon>
        <taxon>Marasmiineae</taxon>
        <taxon>Omphalotaceae</taxon>
        <taxon>Lentinula</taxon>
    </lineage>
</organism>